<evidence type="ECO:0000256" key="2">
    <source>
        <dbReference type="ARBA" id="ARBA00011985"/>
    </source>
</evidence>
<dbReference type="PATRIC" id="fig|1838286.3.peg.1994"/>
<reference evidence="4 5" key="1">
    <citation type="submission" date="2016-06" db="EMBL/GenBank/DDBJ databases">
        <title>Three novel species with peptidoglycan cell walls form the new genus Lacunisphaera gen. nov. in the family Opitutaceae of the verrucomicrobial subdivision 4.</title>
        <authorList>
            <person name="Rast P."/>
            <person name="Gloeckner I."/>
            <person name="Jogler M."/>
            <person name="Boedeker C."/>
            <person name="Jeske O."/>
            <person name="Wiegand S."/>
            <person name="Reinhardt R."/>
            <person name="Schumann P."/>
            <person name="Rohde M."/>
            <person name="Spring S."/>
            <person name="Gloeckner F.O."/>
            <person name="Jogler C."/>
        </authorList>
    </citation>
    <scope>NUCLEOTIDE SEQUENCE [LARGE SCALE GENOMIC DNA]</scope>
    <source>
        <strain evidence="4 5">IG16b</strain>
    </source>
</reference>
<evidence type="ECO:0000313" key="5">
    <source>
        <dbReference type="Proteomes" id="UP000095228"/>
    </source>
</evidence>
<dbReference type="Pfam" id="PF03641">
    <property type="entry name" value="Lysine_decarbox"/>
    <property type="match status" value="1"/>
</dbReference>
<keyword evidence="5" id="KW-1185">Reference proteome</keyword>
<dbReference type="KEGG" id="obg:Verru16b_01980"/>
<dbReference type="InterPro" id="IPR052341">
    <property type="entry name" value="LOG_family_nucleotidases"/>
</dbReference>
<comment type="catalytic activity">
    <reaction evidence="1">
        <text>AMP + H2O = D-ribose 5-phosphate + adenine</text>
        <dbReference type="Rhea" id="RHEA:20129"/>
        <dbReference type="ChEBI" id="CHEBI:15377"/>
        <dbReference type="ChEBI" id="CHEBI:16708"/>
        <dbReference type="ChEBI" id="CHEBI:78346"/>
        <dbReference type="ChEBI" id="CHEBI:456215"/>
        <dbReference type="EC" id="3.2.2.4"/>
    </reaction>
</comment>
<dbReference type="GO" id="GO:0005829">
    <property type="term" value="C:cytosol"/>
    <property type="evidence" value="ECO:0007669"/>
    <property type="project" value="TreeGrafter"/>
</dbReference>
<evidence type="ECO:0000256" key="3">
    <source>
        <dbReference type="ARBA" id="ARBA00031983"/>
    </source>
</evidence>
<evidence type="ECO:0000256" key="1">
    <source>
        <dbReference type="ARBA" id="ARBA00000274"/>
    </source>
</evidence>
<gene>
    <name evidence="4" type="ORF">Verru16b_01980</name>
</gene>
<dbReference type="PANTHER" id="PTHR43393:SF3">
    <property type="entry name" value="LYSINE DECARBOXYLASE-LIKE PROTEIN"/>
    <property type="match status" value="1"/>
</dbReference>
<dbReference type="OrthoDB" id="9801098at2"/>
<dbReference type="Gene3D" id="3.40.50.450">
    <property type="match status" value="1"/>
</dbReference>
<dbReference type="SUPFAM" id="SSF102405">
    <property type="entry name" value="MCP/YpsA-like"/>
    <property type="match status" value="1"/>
</dbReference>
<dbReference type="GO" id="GO:0008714">
    <property type="term" value="F:AMP nucleosidase activity"/>
    <property type="evidence" value="ECO:0007669"/>
    <property type="project" value="UniProtKB-EC"/>
</dbReference>
<dbReference type="InterPro" id="IPR031100">
    <property type="entry name" value="LOG_fam"/>
</dbReference>
<dbReference type="EC" id="3.2.2.4" evidence="2"/>
<protein>
    <recommendedName>
        <fullName evidence="3">AMP nucleosidase</fullName>
        <ecNumber evidence="2">3.2.2.4</ecNumber>
    </recommendedName>
    <alternativeName>
        <fullName evidence="3">AMP nucleosidase</fullName>
    </alternativeName>
</protein>
<dbReference type="AlphaFoldDB" id="A0A1D8AVL1"/>
<name>A0A1D8AVL1_9BACT</name>
<dbReference type="Proteomes" id="UP000095228">
    <property type="component" value="Chromosome"/>
</dbReference>
<evidence type="ECO:0000313" key="4">
    <source>
        <dbReference type="EMBL" id="AOS44911.1"/>
    </source>
</evidence>
<organism evidence="4 5">
    <name type="scientific">Lacunisphaera limnophila</name>
    <dbReference type="NCBI Taxonomy" id="1838286"/>
    <lineage>
        <taxon>Bacteria</taxon>
        <taxon>Pseudomonadati</taxon>
        <taxon>Verrucomicrobiota</taxon>
        <taxon>Opitutia</taxon>
        <taxon>Opitutales</taxon>
        <taxon>Opitutaceae</taxon>
        <taxon>Lacunisphaera</taxon>
    </lineage>
</organism>
<proteinExistence type="predicted"/>
<sequence>MNENQFWHSTDGQILTVRAKSPDRVTLAVAFWPRQPAEMEFLRTHLASLRFTERSSLARIGIEMVTVGTPAIDGNRLLLTIEAFLYDASFPNAGYWQKLLRPGVPVGRLFHAPAAAKLSATEVWTAIRENQLKLPNTLSIDSSGRVFFTPHPVSYTLNPRLIRVNFEHIASGYAGRSFLDKVQVRHDASPLTIPPHSGVLTSCSMYLREHFVVLSPGEGNFGLHTSAILLDPVKTSGTNIMLEIYNTGEQPVVNPMVSVDIFRAPPPEDPEFKTLAKKRQRLLATAKTLYKCLDASPAVDHTEARPRTKISVRGQSATMENRSLLVRAGDEDLKKLLAQDACPIGARTMIQALDAHTPEADTLIVDYFPDLLEHTELVTRLGDIRLKRIIFRKASRTHGYFLSSNAHARLDTFHSLGIPVYWYDEMTKELYLNTYRRDHGFFVREEMARKFQEATILAFYGSAVGLDQADTDRISALVHQLTAFMGSNLGVLTGGGGGVMRLATEQARDKGALTGACFLELEAQPPELGVDFFNTFQENSRHFRQKWFEAADFCIFNVGGVGTLEEIGIELCNLKLGIRPRVPYVFFNAKFWGNLRKQVEEMINQKRSPAWMRDYILFTDDPAEVIAFYRKTLKVL</sequence>
<accession>A0A1D8AVL1</accession>
<dbReference type="PANTHER" id="PTHR43393">
    <property type="entry name" value="CYTOKININ RIBOSIDE 5'-MONOPHOSPHATE PHOSPHORIBOHYDROLASE"/>
    <property type="match status" value="1"/>
</dbReference>
<dbReference type="RefSeq" id="WP_069962114.1">
    <property type="nucleotide sequence ID" value="NZ_CP016094.1"/>
</dbReference>
<dbReference type="STRING" id="1838286.Verru16b_01980"/>
<dbReference type="EMBL" id="CP016094">
    <property type="protein sequence ID" value="AOS44911.1"/>
    <property type="molecule type" value="Genomic_DNA"/>
</dbReference>